<dbReference type="RefSeq" id="WP_073574059.1">
    <property type="nucleotide sequence ID" value="NZ_BAAAJZ010000008.1"/>
</dbReference>
<dbReference type="EMBL" id="JACCCZ010000001">
    <property type="protein sequence ID" value="NYG00964.1"/>
    <property type="molecule type" value="Genomic_DNA"/>
</dbReference>
<evidence type="ECO:0000313" key="2">
    <source>
        <dbReference type="EMBL" id="NYG00964.1"/>
    </source>
</evidence>
<sequence>MSNLVLKLAQAIGIVVLAVLVVGTVIGVLQWLVVAAGLVALPVAGIWLYFRLSGRSTARPARRSAPRPTRADRAVTARRAELEGRAVYDAVGRCGWCGSGTRHQDRYGFPATPLAFHRSEIDAML</sequence>
<name>A0A852W2B8_PSEA5</name>
<keyword evidence="3" id="KW-1185">Reference proteome</keyword>
<protein>
    <submittedName>
        <fullName evidence="2">Uncharacterized protein</fullName>
    </submittedName>
</protein>
<reference evidence="2 3" key="1">
    <citation type="submission" date="2020-07" db="EMBL/GenBank/DDBJ databases">
        <title>Sequencing the genomes of 1000 actinobacteria strains.</title>
        <authorList>
            <person name="Klenk H.-P."/>
        </authorList>
    </citation>
    <scope>NUCLEOTIDE SEQUENCE [LARGE SCALE GENOMIC DNA]</scope>
    <source>
        <strain evidence="2 3">DSM 44749</strain>
    </source>
</reference>
<evidence type="ECO:0000256" key="1">
    <source>
        <dbReference type="SAM" id="Phobius"/>
    </source>
</evidence>
<accession>A0A852W2B8</accession>
<evidence type="ECO:0000313" key="3">
    <source>
        <dbReference type="Proteomes" id="UP000549695"/>
    </source>
</evidence>
<dbReference type="GeneID" id="98051053"/>
<organism evidence="2 3">
    <name type="scientific">Pseudonocardia alni</name>
    <name type="common">Amycolata alni</name>
    <dbReference type="NCBI Taxonomy" id="33907"/>
    <lineage>
        <taxon>Bacteria</taxon>
        <taxon>Bacillati</taxon>
        <taxon>Actinomycetota</taxon>
        <taxon>Actinomycetes</taxon>
        <taxon>Pseudonocardiales</taxon>
        <taxon>Pseudonocardiaceae</taxon>
        <taxon>Pseudonocardia</taxon>
    </lineage>
</organism>
<dbReference type="AlphaFoldDB" id="A0A852W2B8"/>
<keyword evidence="1" id="KW-0812">Transmembrane</keyword>
<feature type="transmembrane region" description="Helical" evidence="1">
    <location>
        <begin position="28"/>
        <end position="50"/>
    </location>
</feature>
<gene>
    <name evidence="2" type="ORF">HDA37_001249</name>
</gene>
<proteinExistence type="predicted"/>
<comment type="caution">
    <text evidence="2">The sequence shown here is derived from an EMBL/GenBank/DDBJ whole genome shotgun (WGS) entry which is preliminary data.</text>
</comment>
<keyword evidence="1" id="KW-0472">Membrane</keyword>
<dbReference type="Proteomes" id="UP000549695">
    <property type="component" value="Unassembled WGS sequence"/>
</dbReference>
<keyword evidence="1" id="KW-1133">Transmembrane helix</keyword>